<reference evidence="1 2" key="1">
    <citation type="submission" date="2023-04" db="EMBL/GenBank/DDBJ databases">
        <title>Neorhizobium petrolearium OS53, complete genome.</title>
        <authorList>
            <person name="Yu T."/>
        </authorList>
    </citation>
    <scope>NUCLEOTIDE SEQUENCE [LARGE SCALE GENOMIC DNA]</scope>
    <source>
        <strain evidence="1 2">OS53</strain>
    </source>
</reference>
<keyword evidence="2" id="KW-1185">Reference proteome</keyword>
<gene>
    <name evidence="1" type="ORF">QEO92_00685</name>
</gene>
<accession>A0ABY8M275</accession>
<dbReference type="InterPro" id="IPR008593">
    <property type="entry name" value="Dam_MeTrfase"/>
</dbReference>
<dbReference type="EMBL" id="CP123000">
    <property type="protein sequence ID" value="WGI68650.1"/>
    <property type="molecule type" value="Genomic_DNA"/>
</dbReference>
<proteinExistence type="predicted"/>
<name>A0ABY8M275_9HYPH</name>
<evidence type="ECO:0000313" key="2">
    <source>
        <dbReference type="Proteomes" id="UP001227095"/>
    </source>
</evidence>
<protein>
    <submittedName>
        <fullName evidence="1">Phage N-6-adenine-methyltransferase</fullName>
    </submittedName>
</protein>
<dbReference type="RefSeq" id="WP_227701811.1">
    <property type="nucleotide sequence ID" value="NZ_CP123000.1"/>
</dbReference>
<dbReference type="Pfam" id="PF05869">
    <property type="entry name" value="Dam"/>
    <property type="match status" value="1"/>
</dbReference>
<organism evidence="1 2">
    <name type="scientific">Neorhizobium petrolearium</name>
    <dbReference type="NCBI Taxonomy" id="515361"/>
    <lineage>
        <taxon>Bacteria</taxon>
        <taxon>Pseudomonadati</taxon>
        <taxon>Pseudomonadota</taxon>
        <taxon>Alphaproteobacteria</taxon>
        <taxon>Hyphomicrobiales</taxon>
        <taxon>Rhizobiaceae</taxon>
        <taxon>Rhizobium/Agrobacterium group</taxon>
        <taxon>Neorhizobium</taxon>
    </lineage>
</organism>
<evidence type="ECO:0000313" key="1">
    <source>
        <dbReference type="EMBL" id="WGI68650.1"/>
    </source>
</evidence>
<sequence length="178" mass="19728">MTIGSHQRTVGKSQTHLTPPFIIHRLGPFDLDPCAALGQPWATAKRHFTIEDDGLSQPWGGRVWLNPPFDRYQVGRWIGKLAEHGNGICLVHARTEADWFRPIWERADAILFLADRLHFHTIDGKRQPANSGAPIVLAAFGEANAMQLAACGLPGFFVTSTSRVGGQQSLREMELAHE</sequence>
<dbReference type="Proteomes" id="UP001227095">
    <property type="component" value="Chromosome"/>
</dbReference>